<dbReference type="EMBL" id="SMTL01000005">
    <property type="protein sequence ID" value="TDK32129.1"/>
    <property type="molecule type" value="Genomic_DNA"/>
</dbReference>
<dbReference type="OrthoDB" id="8479146at2"/>
<sequence>MTKPTEENRELARSIAKILGGTPSVREYFDDDKVATINIMTCTDAPQDAVNSYSTLALSDVAVIDAEGDGHNFGIEIVAACETDAEQFVNALSTCAFNIIKDGTPVYPGVVFPRVLDLYEGLSSTLSHAFLVDPFLWGEELSSRKMGSKTVAFLQMIPISDSEYTFLQKQGPEALEEQFEKHQIDIFDINREPVV</sequence>
<keyword evidence="3" id="KW-1185">Reference proteome</keyword>
<reference evidence="2 3" key="1">
    <citation type="submission" date="2019-03" db="EMBL/GenBank/DDBJ databases">
        <title>Rhizobium sp. nov., an bacterium isolated from biocrust in Mu Us Desert.</title>
        <authorList>
            <person name="Lixiong L."/>
        </authorList>
    </citation>
    <scope>NUCLEOTIDE SEQUENCE [LARGE SCALE GENOMIC DNA]</scope>
    <source>
        <strain evidence="2 3">SPY-1</strain>
    </source>
</reference>
<proteinExistence type="predicted"/>
<feature type="domain" description="Suppressor of fused-like" evidence="1">
    <location>
        <begin position="36"/>
        <end position="192"/>
    </location>
</feature>
<organism evidence="2 3">
    <name type="scientific">Rhizobium deserti</name>
    <dbReference type="NCBI Taxonomy" id="2547961"/>
    <lineage>
        <taxon>Bacteria</taxon>
        <taxon>Pseudomonadati</taxon>
        <taxon>Pseudomonadota</taxon>
        <taxon>Alphaproteobacteria</taxon>
        <taxon>Hyphomicrobiales</taxon>
        <taxon>Rhizobiaceae</taxon>
        <taxon>Rhizobium/Agrobacterium group</taxon>
        <taxon>Rhizobium</taxon>
    </lineage>
</organism>
<dbReference type="Pfam" id="PF05076">
    <property type="entry name" value="SUFU"/>
    <property type="match status" value="1"/>
</dbReference>
<accession>A0A4R5UAR8</accession>
<comment type="caution">
    <text evidence="2">The sequence shown here is derived from an EMBL/GenBank/DDBJ whole genome shotgun (WGS) entry which is preliminary data.</text>
</comment>
<evidence type="ECO:0000259" key="1">
    <source>
        <dbReference type="Pfam" id="PF05076"/>
    </source>
</evidence>
<name>A0A4R5UAR8_9HYPH</name>
<dbReference type="Proteomes" id="UP000295238">
    <property type="component" value="Unassembled WGS sequence"/>
</dbReference>
<dbReference type="AlphaFoldDB" id="A0A4R5UAR8"/>
<gene>
    <name evidence="2" type="ORF">E2F50_17450</name>
</gene>
<dbReference type="InterPro" id="IPR020941">
    <property type="entry name" value="SUFU-like_domain"/>
</dbReference>
<dbReference type="RefSeq" id="WP_133317469.1">
    <property type="nucleotide sequence ID" value="NZ_SMTL01000005.1"/>
</dbReference>
<protein>
    <submittedName>
        <fullName evidence="2">Suppressor of fused domain protein</fullName>
    </submittedName>
</protein>
<evidence type="ECO:0000313" key="3">
    <source>
        <dbReference type="Proteomes" id="UP000295238"/>
    </source>
</evidence>
<evidence type="ECO:0000313" key="2">
    <source>
        <dbReference type="EMBL" id="TDK32129.1"/>
    </source>
</evidence>